<protein>
    <recommendedName>
        <fullName evidence="4">Cuticle protein</fullName>
    </recommendedName>
</protein>
<gene>
    <name evidence="2" type="ORF">GWI33_019157</name>
</gene>
<dbReference type="Proteomes" id="UP000625711">
    <property type="component" value="Unassembled WGS sequence"/>
</dbReference>
<proteinExistence type="predicted"/>
<evidence type="ECO:0000313" key="2">
    <source>
        <dbReference type="EMBL" id="KAF7267669.1"/>
    </source>
</evidence>
<comment type="caution">
    <text evidence="2">The sequence shown here is derived from an EMBL/GenBank/DDBJ whole genome shotgun (WGS) entry which is preliminary data.</text>
</comment>
<dbReference type="AlphaFoldDB" id="A0A834HTF2"/>
<feature type="chain" id="PRO_5032560326" description="Cuticle protein" evidence="1">
    <location>
        <begin position="19"/>
        <end position="146"/>
    </location>
</feature>
<keyword evidence="3" id="KW-1185">Reference proteome</keyword>
<feature type="signal peptide" evidence="1">
    <location>
        <begin position="1"/>
        <end position="18"/>
    </location>
</feature>
<keyword evidence="1" id="KW-0732">Signal</keyword>
<dbReference type="OrthoDB" id="6736754at2759"/>
<evidence type="ECO:0000256" key="1">
    <source>
        <dbReference type="SAM" id="SignalP"/>
    </source>
</evidence>
<organism evidence="2 3">
    <name type="scientific">Rhynchophorus ferrugineus</name>
    <name type="common">Red palm weevil</name>
    <name type="synonym">Curculio ferrugineus</name>
    <dbReference type="NCBI Taxonomy" id="354439"/>
    <lineage>
        <taxon>Eukaryota</taxon>
        <taxon>Metazoa</taxon>
        <taxon>Ecdysozoa</taxon>
        <taxon>Arthropoda</taxon>
        <taxon>Hexapoda</taxon>
        <taxon>Insecta</taxon>
        <taxon>Pterygota</taxon>
        <taxon>Neoptera</taxon>
        <taxon>Endopterygota</taxon>
        <taxon>Coleoptera</taxon>
        <taxon>Polyphaga</taxon>
        <taxon>Cucujiformia</taxon>
        <taxon>Curculionidae</taxon>
        <taxon>Dryophthorinae</taxon>
        <taxon>Rhynchophorus</taxon>
    </lineage>
</organism>
<accession>A0A834HTF2</accession>
<evidence type="ECO:0008006" key="4">
    <source>
        <dbReference type="Google" id="ProtNLM"/>
    </source>
</evidence>
<name>A0A834HTF2_RHYFE</name>
<sequence>MKSFVCVAFFALFAYANAGVAVLPSAKIIQGPSTKTTVVGPDGSAISSIAPAGQIVQQESVGVVAQTAPILAAPALAYSAPTVLAAPALAAKSIIAPSVVARAAPVLSAPLVSGIVATSAVDTVVAGPSGTIATGKTLAAPVVAAW</sequence>
<evidence type="ECO:0000313" key="3">
    <source>
        <dbReference type="Proteomes" id="UP000625711"/>
    </source>
</evidence>
<dbReference type="EMBL" id="JAACXV010014401">
    <property type="protein sequence ID" value="KAF7267669.1"/>
    <property type="molecule type" value="Genomic_DNA"/>
</dbReference>
<reference evidence="2" key="1">
    <citation type="submission" date="2020-08" db="EMBL/GenBank/DDBJ databases">
        <title>Genome sequencing and assembly of the red palm weevil Rhynchophorus ferrugineus.</title>
        <authorList>
            <person name="Dias G.B."/>
            <person name="Bergman C.M."/>
            <person name="Manee M."/>
        </authorList>
    </citation>
    <scope>NUCLEOTIDE SEQUENCE</scope>
    <source>
        <strain evidence="2">AA-2017</strain>
        <tissue evidence="2">Whole larva</tissue>
    </source>
</reference>